<comment type="similarity">
    <text evidence="1">Belongs to the LysR transcriptional regulatory family.</text>
</comment>
<evidence type="ECO:0000256" key="3">
    <source>
        <dbReference type="ARBA" id="ARBA00023125"/>
    </source>
</evidence>
<keyword evidence="3" id="KW-0238">DNA-binding</keyword>
<evidence type="ECO:0000256" key="2">
    <source>
        <dbReference type="ARBA" id="ARBA00023015"/>
    </source>
</evidence>
<dbReference type="PANTHER" id="PTHR30537">
    <property type="entry name" value="HTH-TYPE TRANSCRIPTIONAL REGULATOR"/>
    <property type="match status" value="1"/>
</dbReference>
<dbReference type="RefSeq" id="WP_036751378.1">
    <property type="nucleotide sequence ID" value="NZ_JAGSGC010000001.1"/>
</dbReference>
<evidence type="ECO:0000256" key="1">
    <source>
        <dbReference type="ARBA" id="ARBA00009437"/>
    </source>
</evidence>
<dbReference type="Proteomes" id="UP000027192">
    <property type="component" value="Unassembled WGS sequence"/>
</dbReference>
<name>A0A066RRU3_9GAMM</name>
<keyword evidence="2" id="KW-0805">Transcription regulation</keyword>
<dbReference type="AlphaFoldDB" id="A0A066RRU3"/>
<dbReference type="GO" id="GO:0006351">
    <property type="term" value="P:DNA-templated transcription"/>
    <property type="evidence" value="ECO:0007669"/>
    <property type="project" value="TreeGrafter"/>
</dbReference>
<dbReference type="InterPro" id="IPR036390">
    <property type="entry name" value="WH_DNA-bd_sf"/>
</dbReference>
<sequence>MTQQLVGINPRQQQLDKIVFFCSVIQHGSFREAAEAWGISAAAASRWIKELEGLMAVELIKRSTRQLVPTDAGEMLYRRFSSLLPEIDTICSEVGSMADEQRGVISISSTPLYAAYYLREIIAEYMEMHPQVNFRLFIEAGETDPLHVDFIIRAKATNRETEEKDSLLIRRLLLSEPLYACASPQYLARCGVPEEPEALREHRCLYASSLVGGNRWYFRLNGINRAVTISDALECDNSEILRDMAIRGAGIAYLPHSVIKAGLDSGELQVLLTDFVASQFDINLYFRPRHPMPARCQAFKEYMLRRTEEIISQQEIHHGR</sequence>
<evidence type="ECO:0000313" key="6">
    <source>
        <dbReference type="EMBL" id="KDM91831.1"/>
    </source>
</evidence>
<dbReference type="SUPFAM" id="SSF46785">
    <property type="entry name" value="Winged helix' DNA-binding domain"/>
    <property type="match status" value="1"/>
</dbReference>
<dbReference type="InterPro" id="IPR036388">
    <property type="entry name" value="WH-like_DNA-bd_sf"/>
</dbReference>
<dbReference type="Pfam" id="PF03466">
    <property type="entry name" value="LysR_substrate"/>
    <property type="match status" value="1"/>
</dbReference>
<dbReference type="CDD" id="cd08422">
    <property type="entry name" value="PBP2_CrgA_like"/>
    <property type="match status" value="1"/>
</dbReference>
<comment type="caution">
    <text evidence="6">The sequence shown here is derived from an EMBL/GenBank/DDBJ whole genome shotgun (WGS) entry which is preliminary data.</text>
</comment>
<protein>
    <submittedName>
        <fullName evidence="6">Transcriptional regulator</fullName>
    </submittedName>
</protein>
<dbReference type="Pfam" id="PF00126">
    <property type="entry name" value="HTH_1"/>
    <property type="match status" value="1"/>
</dbReference>
<feature type="domain" description="HTH lysR-type" evidence="5">
    <location>
        <begin position="13"/>
        <end position="70"/>
    </location>
</feature>
<accession>A0A066RRU3</accession>
<evidence type="ECO:0000313" key="7">
    <source>
        <dbReference type="Proteomes" id="UP000027192"/>
    </source>
</evidence>
<keyword evidence="4" id="KW-0804">Transcription</keyword>
<evidence type="ECO:0000259" key="5">
    <source>
        <dbReference type="PROSITE" id="PS50931"/>
    </source>
</evidence>
<keyword evidence="7" id="KW-1185">Reference proteome</keyword>
<dbReference type="InterPro" id="IPR058163">
    <property type="entry name" value="LysR-type_TF_proteobact-type"/>
</dbReference>
<dbReference type="GO" id="GO:0003700">
    <property type="term" value="F:DNA-binding transcription factor activity"/>
    <property type="evidence" value="ECO:0007669"/>
    <property type="project" value="InterPro"/>
</dbReference>
<reference evidence="6 7" key="1">
    <citation type="submission" date="2014-04" db="EMBL/GenBank/DDBJ databases">
        <title>Draft genome sequence of Photobacterium halotolerans S2753: a solonamide, ngercheumicin and holomycin producer.</title>
        <authorList>
            <person name="Machado H.R."/>
            <person name="Gram L."/>
        </authorList>
    </citation>
    <scope>NUCLEOTIDE SEQUENCE [LARGE SCALE GENOMIC DNA]</scope>
    <source>
        <strain evidence="6 7">S2753</strain>
    </source>
</reference>
<dbReference type="PANTHER" id="PTHR30537:SF5">
    <property type="entry name" value="HTH-TYPE TRANSCRIPTIONAL ACTIVATOR TTDR-RELATED"/>
    <property type="match status" value="1"/>
</dbReference>
<dbReference type="EMBL" id="JMIB01000017">
    <property type="protein sequence ID" value="KDM91831.1"/>
    <property type="molecule type" value="Genomic_DNA"/>
</dbReference>
<dbReference type="Gene3D" id="3.40.190.290">
    <property type="match status" value="1"/>
</dbReference>
<dbReference type="PROSITE" id="PS50931">
    <property type="entry name" value="HTH_LYSR"/>
    <property type="match status" value="1"/>
</dbReference>
<evidence type="ECO:0000256" key="4">
    <source>
        <dbReference type="ARBA" id="ARBA00023163"/>
    </source>
</evidence>
<dbReference type="GO" id="GO:0043565">
    <property type="term" value="F:sequence-specific DNA binding"/>
    <property type="evidence" value="ECO:0007669"/>
    <property type="project" value="TreeGrafter"/>
</dbReference>
<dbReference type="SUPFAM" id="SSF53850">
    <property type="entry name" value="Periplasmic binding protein-like II"/>
    <property type="match status" value="1"/>
</dbReference>
<gene>
    <name evidence="6" type="ORF">EA58_08835</name>
</gene>
<proteinExistence type="inferred from homology"/>
<organism evidence="6 7">
    <name type="scientific">Photobacterium galatheae</name>
    <dbReference type="NCBI Taxonomy" id="1654360"/>
    <lineage>
        <taxon>Bacteria</taxon>
        <taxon>Pseudomonadati</taxon>
        <taxon>Pseudomonadota</taxon>
        <taxon>Gammaproteobacteria</taxon>
        <taxon>Vibrionales</taxon>
        <taxon>Vibrionaceae</taxon>
        <taxon>Photobacterium</taxon>
    </lineage>
</organism>
<dbReference type="OrthoDB" id="9813056at2"/>
<dbReference type="InterPro" id="IPR005119">
    <property type="entry name" value="LysR_subst-bd"/>
</dbReference>
<dbReference type="InterPro" id="IPR000847">
    <property type="entry name" value="LysR_HTH_N"/>
</dbReference>
<dbReference type="Gene3D" id="1.10.10.10">
    <property type="entry name" value="Winged helix-like DNA-binding domain superfamily/Winged helix DNA-binding domain"/>
    <property type="match status" value="1"/>
</dbReference>
<dbReference type="STRING" id="1654360.EA58_08835"/>